<evidence type="ECO:0000313" key="3">
    <source>
        <dbReference type="Proteomes" id="UP000263012"/>
    </source>
</evidence>
<proteinExistence type="predicted"/>
<accession>A0A343TMF0</accession>
<dbReference type="EMBL" id="CP025066">
    <property type="protein sequence ID" value="AUX10272.1"/>
    <property type="molecule type" value="Genomic_DNA"/>
</dbReference>
<feature type="region of interest" description="Disordered" evidence="1">
    <location>
        <begin position="157"/>
        <end position="177"/>
    </location>
</feature>
<feature type="region of interest" description="Disordered" evidence="1">
    <location>
        <begin position="31"/>
        <end position="132"/>
    </location>
</feature>
<organism evidence="2 3">
    <name type="scientific">Halalkaliarchaeum desulfuricum</name>
    <dbReference type="NCBI Taxonomy" id="2055893"/>
    <lineage>
        <taxon>Archaea</taxon>
        <taxon>Methanobacteriati</taxon>
        <taxon>Methanobacteriota</taxon>
        <taxon>Stenosarchaea group</taxon>
        <taxon>Halobacteria</taxon>
        <taxon>Halobacteriales</taxon>
        <taxon>Haloferacaceae</taxon>
        <taxon>Halalkaliarchaeum</taxon>
    </lineage>
</organism>
<dbReference type="OrthoDB" id="343125at2157"/>
<name>A0A343TMF0_9EURY</name>
<feature type="compositionally biased region" description="Acidic residues" evidence="1">
    <location>
        <begin position="164"/>
        <end position="177"/>
    </location>
</feature>
<evidence type="ECO:0000256" key="1">
    <source>
        <dbReference type="SAM" id="MobiDB-lite"/>
    </source>
</evidence>
<feature type="compositionally biased region" description="Basic and acidic residues" evidence="1">
    <location>
        <begin position="89"/>
        <end position="108"/>
    </location>
</feature>
<sequence length="177" mass="18012">MKPQQILTIGIALSVLLGGAMVLGVVAGAATGDQPTSASDVETDEETPDEPPANETDDTADNESDAYVGDVPDNSTQMDPEDADASDDVVDRPGADDRPDAADEHAGNADENASNADGVGPADGLPEQAADHVSEIHETIDSFPENDFDFLGDALSDLLSNGDAADDGTVDDAAADS</sequence>
<evidence type="ECO:0000313" key="2">
    <source>
        <dbReference type="EMBL" id="AUX10272.1"/>
    </source>
</evidence>
<dbReference type="Proteomes" id="UP000263012">
    <property type="component" value="Chromosome"/>
</dbReference>
<protein>
    <submittedName>
        <fullName evidence="2">Uncharacterized protein</fullName>
    </submittedName>
</protein>
<feature type="compositionally biased region" description="Acidic residues" evidence="1">
    <location>
        <begin position="79"/>
        <end position="88"/>
    </location>
</feature>
<feature type="compositionally biased region" description="Acidic residues" evidence="1">
    <location>
        <begin position="55"/>
        <end position="64"/>
    </location>
</feature>
<dbReference type="GeneID" id="37879011"/>
<dbReference type="RefSeq" id="WP_119820245.1">
    <property type="nucleotide sequence ID" value="NZ_CP025066.1"/>
</dbReference>
<dbReference type="AlphaFoldDB" id="A0A343TMF0"/>
<dbReference type="KEGG" id="hdf:AArcSl_2653"/>
<gene>
    <name evidence="2" type="ORF">AArcSl_2653</name>
</gene>
<reference evidence="3" key="1">
    <citation type="submission" date="2017-11" db="EMBL/GenBank/DDBJ databases">
        <title>Phenotypic and genomic properties of facultatively anaerobic sulfur-reducing natronoarchaea from hypersaline soda lakes.</title>
        <authorList>
            <person name="Sorokin D.Y."/>
            <person name="Kublanov I.V."/>
            <person name="Roman P."/>
            <person name="Sinninghe Damste J.S."/>
            <person name="Golyshin P.N."/>
            <person name="Rojo D."/>
            <person name="Ciordia S."/>
            <person name="Mena M.D.C."/>
            <person name="Ferrer M."/>
            <person name="Messina E."/>
            <person name="Smedile F."/>
            <person name="La Spada G."/>
            <person name="La Cono V."/>
            <person name="Yakimov M.M."/>
        </authorList>
    </citation>
    <scope>NUCLEOTIDE SEQUENCE [LARGE SCALE GENOMIC DNA]</scope>
    <source>
        <strain evidence="3">AArc-Sl</strain>
    </source>
</reference>
<keyword evidence="3" id="KW-1185">Reference proteome</keyword>